<dbReference type="Proteomes" id="UP000831113">
    <property type="component" value="Chromosome"/>
</dbReference>
<accession>A0ABY4CWB1</accession>
<reference evidence="1 2" key="1">
    <citation type="submission" date="2022-03" db="EMBL/GenBank/DDBJ databases">
        <title>Hymenobactersp. isolated from the air.</title>
        <authorList>
            <person name="Won M."/>
            <person name="Kwon S.-W."/>
        </authorList>
    </citation>
    <scope>NUCLEOTIDE SEQUENCE [LARGE SCALE GENOMIC DNA]</scope>
    <source>
        <strain evidence="1 2">KACC 21982</strain>
    </source>
</reference>
<dbReference type="RefSeq" id="WP_243796031.1">
    <property type="nucleotide sequence ID" value="NZ_CP094669.1"/>
</dbReference>
<organism evidence="1 2">
    <name type="scientific">Hymenobacter tibetensis</name>
    <dbReference type="NCBI Taxonomy" id="497967"/>
    <lineage>
        <taxon>Bacteria</taxon>
        <taxon>Pseudomonadati</taxon>
        <taxon>Bacteroidota</taxon>
        <taxon>Cytophagia</taxon>
        <taxon>Cytophagales</taxon>
        <taxon>Hymenobacteraceae</taxon>
        <taxon>Hymenobacter</taxon>
    </lineage>
</organism>
<dbReference type="EMBL" id="CP094669">
    <property type="protein sequence ID" value="UOG73470.1"/>
    <property type="molecule type" value="Genomic_DNA"/>
</dbReference>
<keyword evidence="2" id="KW-1185">Reference proteome</keyword>
<gene>
    <name evidence="1" type="ORF">MTX78_15195</name>
</gene>
<evidence type="ECO:0000313" key="2">
    <source>
        <dbReference type="Proteomes" id="UP000831113"/>
    </source>
</evidence>
<sequence>MNSLRITGGVTVLTATPADNPTARDFVTLLLLTTRPHDYGVAARIERLS</sequence>
<proteinExistence type="predicted"/>
<evidence type="ECO:0000313" key="1">
    <source>
        <dbReference type="EMBL" id="UOG73470.1"/>
    </source>
</evidence>
<protein>
    <submittedName>
        <fullName evidence="1">Uncharacterized protein</fullName>
    </submittedName>
</protein>
<name>A0ABY4CWB1_9BACT</name>